<evidence type="ECO:0008006" key="5">
    <source>
        <dbReference type="Google" id="ProtNLM"/>
    </source>
</evidence>
<dbReference type="SUPFAM" id="SSF49373">
    <property type="entry name" value="Invasin/intimin cell-adhesion fragments"/>
    <property type="match status" value="1"/>
</dbReference>
<name>A0ABD5Y3U9_9EURY</name>
<gene>
    <name evidence="3" type="ORF">ACFQMA_12095</name>
</gene>
<dbReference type="AlphaFoldDB" id="A0ABD5Y3U9"/>
<feature type="transmembrane region" description="Helical" evidence="2">
    <location>
        <begin position="21"/>
        <end position="42"/>
    </location>
</feature>
<evidence type="ECO:0000313" key="3">
    <source>
        <dbReference type="EMBL" id="MFC7140563.1"/>
    </source>
</evidence>
<keyword evidence="2" id="KW-0472">Membrane</keyword>
<feature type="compositionally biased region" description="Polar residues" evidence="1">
    <location>
        <begin position="426"/>
        <end position="445"/>
    </location>
</feature>
<comment type="caution">
    <text evidence="3">The sequence shown here is derived from an EMBL/GenBank/DDBJ whole genome shotgun (WGS) entry which is preliminary data.</text>
</comment>
<accession>A0ABD5Y3U9</accession>
<feature type="region of interest" description="Disordered" evidence="1">
    <location>
        <begin position="403"/>
        <end position="448"/>
    </location>
</feature>
<keyword evidence="2" id="KW-0812">Transmembrane</keyword>
<dbReference type="InterPro" id="IPR008964">
    <property type="entry name" value="Invasin/intimin_cell_adhesion"/>
</dbReference>
<sequence>MRTRKHTPARSSVSLRADTRAVSPVIGAVFLLAIAVLSIGVFQTTAIPALNSQVEFEHSQEVQSDVVGLAATADRVADGGRAQRTTVSLGLRYPTRLFFVNPPPVSGTLRTTEAGTVALENVRAAGETGDYWNGTTRTVQTRAVVYAPDYNEYGAAPTTVFEPWVVYDIAGDRSLARTATDLVDGRRISLVALDGRFSRSAPGRVSVSVSPASAPVETVTVANGTDPVTLTVPTRLRNDTWAELLADELDRAGAEDDRYVTAFSCEREPPSPCGNLTLTLERGTYELALGEVAVGDHASEPSAAYLTDSDGNASSVLETGRQRLAVAARDRFDNPVSGVSVTAAVTEGPGTVRPVSPVTDGDGRAAFVYDAPDDVEETQSVTVTAQFGAGDARRTATFDLRLVDRGAGTTEPGGDEPDPGAGGGNESTSAAAVSTVGGTVDSSNVGGQGRGREVSFALRADRSVTVTGISVATRNDLAGRQYVDRDTTVGGSVPSTTVSGQFSVAIRDISGSGDLGVSEFVDPTSDGADLVVTVEFADGSSRTIGIG</sequence>
<keyword evidence="2" id="KW-1133">Transmembrane helix</keyword>
<dbReference type="Gene3D" id="2.60.40.10">
    <property type="entry name" value="Immunoglobulins"/>
    <property type="match status" value="1"/>
</dbReference>
<dbReference type="Proteomes" id="UP001596432">
    <property type="component" value="Unassembled WGS sequence"/>
</dbReference>
<protein>
    <recommendedName>
        <fullName evidence="5">Big-1 domain-containing protein</fullName>
    </recommendedName>
</protein>
<dbReference type="RefSeq" id="WP_274326118.1">
    <property type="nucleotide sequence ID" value="NZ_CP118158.1"/>
</dbReference>
<reference evidence="3 4" key="1">
    <citation type="journal article" date="2019" name="Int. J. Syst. Evol. Microbiol.">
        <title>The Global Catalogue of Microorganisms (GCM) 10K type strain sequencing project: providing services to taxonomists for standard genome sequencing and annotation.</title>
        <authorList>
            <consortium name="The Broad Institute Genomics Platform"/>
            <consortium name="The Broad Institute Genome Sequencing Center for Infectious Disease"/>
            <person name="Wu L."/>
            <person name="Ma J."/>
        </authorList>
    </citation>
    <scope>NUCLEOTIDE SEQUENCE [LARGE SCALE GENOMIC DNA]</scope>
    <source>
        <strain evidence="3 4">XZYJT29</strain>
    </source>
</reference>
<proteinExistence type="predicted"/>
<evidence type="ECO:0000313" key="4">
    <source>
        <dbReference type="Proteomes" id="UP001596432"/>
    </source>
</evidence>
<evidence type="ECO:0000256" key="1">
    <source>
        <dbReference type="SAM" id="MobiDB-lite"/>
    </source>
</evidence>
<keyword evidence="4" id="KW-1185">Reference proteome</keyword>
<organism evidence="3 4">
    <name type="scientific">Halosimplex aquaticum</name>
    <dbReference type="NCBI Taxonomy" id="3026162"/>
    <lineage>
        <taxon>Archaea</taxon>
        <taxon>Methanobacteriati</taxon>
        <taxon>Methanobacteriota</taxon>
        <taxon>Stenosarchaea group</taxon>
        <taxon>Halobacteria</taxon>
        <taxon>Halobacteriales</taxon>
        <taxon>Haloarculaceae</taxon>
        <taxon>Halosimplex</taxon>
    </lineage>
</organism>
<dbReference type="GeneID" id="78820859"/>
<dbReference type="InterPro" id="IPR013783">
    <property type="entry name" value="Ig-like_fold"/>
</dbReference>
<evidence type="ECO:0000256" key="2">
    <source>
        <dbReference type="SAM" id="Phobius"/>
    </source>
</evidence>
<dbReference type="EMBL" id="JBHTAS010000001">
    <property type="protein sequence ID" value="MFC7140563.1"/>
    <property type="molecule type" value="Genomic_DNA"/>
</dbReference>